<keyword evidence="2" id="KW-1185">Reference proteome</keyword>
<protein>
    <submittedName>
        <fullName evidence="1">Methyl-CpG DNA binding domain-containing protein</fullName>
    </submittedName>
</protein>
<reference evidence="2" key="1">
    <citation type="journal article" date="2022" name="Nat. Commun.">
        <title>Chromosome evolution and the genetic basis of agronomically important traits in greater yam.</title>
        <authorList>
            <person name="Bredeson J.V."/>
            <person name="Lyons J.B."/>
            <person name="Oniyinde I.O."/>
            <person name="Okereke N.R."/>
            <person name="Kolade O."/>
            <person name="Nnabue I."/>
            <person name="Nwadili C.O."/>
            <person name="Hribova E."/>
            <person name="Parker M."/>
            <person name="Nwogha J."/>
            <person name="Shu S."/>
            <person name="Carlson J."/>
            <person name="Kariba R."/>
            <person name="Muthemba S."/>
            <person name="Knop K."/>
            <person name="Barton G.J."/>
            <person name="Sherwood A.V."/>
            <person name="Lopez-Montes A."/>
            <person name="Asiedu R."/>
            <person name="Jamnadass R."/>
            <person name="Muchugi A."/>
            <person name="Goodstein D."/>
            <person name="Egesi C.N."/>
            <person name="Featherston J."/>
            <person name="Asfaw A."/>
            <person name="Simpson G.G."/>
            <person name="Dolezel J."/>
            <person name="Hendre P.S."/>
            <person name="Van Deynze A."/>
            <person name="Kumar P.L."/>
            <person name="Obidiegwu J.E."/>
            <person name="Bhattacharjee R."/>
            <person name="Rokhsar D.S."/>
        </authorList>
    </citation>
    <scope>NUCLEOTIDE SEQUENCE [LARGE SCALE GENOMIC DNA]</scope>
    <source>
        <strain evidence="2">cv. TDa95/00328</strain>
    </source>
</reference>
<dbReference type="Proteomes" id="UP000827976">
    <property type="component" value="Chromosome 3"/>
</dbReference>
<proteinExistence type="predicted"/>
<sequence>MNLGDDISMTEVEQPVTASSFREIREIPSAVRESQSLSPSKVRESRENPSVVRESRSVTPSPAREGLENPLVEIESQAVAPSPVRESQENPSAAPESQSANLSHVREIRESPLGLRESQSVTPSPVRETRESVTLSPVKETLESRSAVGGIRSGGGELSNASPSALNQIVIYDPDSANNRQGQNDNHTRAAPSFSTPLSAGELFGSFTVQCNNCFKWRLIPTKDKYEKIRENISQKPFVCEQAREWNRVLSCDDPTDISQDDTRLWAIDKPNIAQPPQGWERLIRLRGEGGTRFADVYYVTPSGKKLRSMVEVERYLTEHSIQGVHISQFSFQTPKPLRADYVRKRPRRTFGGLELSRPLEPAEVTPISWAPPLLVSQEEHTSSPVRSSSATESM</sequence>
<dbReference type="EMBL" id="CM037013">
    <property type="protein sequence ID" value="KAH7687982.1"/>
    <property type="molecule type" value="Genomic_DNA"/>
</dbReference>
<name>A0ACB7WI53_DIOAL</name>
<comment type="caution">
    <text evidence="1">The sequence shown here is derived from an EMBL/GenBank/DDBJ whole genome shotgun (WGS) entry which is preliminary data.</text>
</comment>
<accession>A0ACB7WI53</accession>
<evidence type="ECO:0000313" key="1">
    <source>
        <dbReference type="EMBL" id="KAH7687982.1"/>
    </source>
</evidence>
<gene>
    <name evidence="1" type="ORF">IHE45_03G002600</name>
</gene>
<evidence type="ECO:0000313" key="2">
    <source>
        <dbReference type="Proteomes" id="UP000827976"/>
    </source>
</evidence>
<organism evidence="1 2">
    <name type="scientific">Dioscorea alata</name>
    <name type="common">Purple yam</name>
    <dbReference type="NCBI Taxonomy" id="55571"/>
    <lineage>
        <taxon>Eukaryota</taxon>
        <taxon>Viridiplantae</taxon>
        <taxon>Streptophyta</taxon>
        <taxon>Embryophyta</taxon>
        <taxon>Tracheophyta</taxon>
        <taxon>Spermatophyta</taxon>
        <taxon>Magnoliopsida</taxon>
        <taxon>Liliopsida</taxon>
        <taxon>Dioscoreales</taxon>
        <taxon>Dioscoreaceae</taxon>
        <taxon>Dioscorea</taxon>
    </lineage>
</organism>